<proteinExistence type="predicted"/>
<protein>
    <submittedName>
        <fullName evidence="1">Uncharacterized protein</fullName>
    </submittedName>
</protein>
<name>A0A6C0BML2_9ZZZZ</name>
<accession>A0A6C0BML2</accession>
<dbReference type="EMBL" id="MN739208">
    <property type="protein sequence ID" value="QHS93635.1"/>
    <property type="molecule type" value="Genomic_DNA"/>
</dbReference>
<dbReference type="AlphaFoldDB" id="A0A6C0BML2"/>
<organism evidence="1">
    <name type="scientific">viral metagenome</name>
    <dbReference type="NCBI Taxonomy" id="1070528"/>
    <lineage>
        <taxon>unclassified sequences</taxon>
        <taxon>metagenomes</taxon>
        <taxon>organismal metagenomes</taxon>
    </lineage>
</organism>
<evidence type="ECO:0000313" key="1">
    <source>
        <dbReference type="EMBL" id="QHS93635.1"/>
    </source>
</evidence>
<sequence length="61" mass="7052">MISLSSFLHYWWPPTKVAFLYNNQIHIKPVLRAEGHGFIVPLYGQEHCVEDLLALDLIETS</sequence>
<reference evidence="1" key="1">
    <citation type="journal article" date="2020" name="Nature">
        <title>Giant virus diversity and host interactions through global metagenomics.</title>
        <authorList>
            <person name="Schulz F."/>
            <person name="Roux S."/>
            <person name="Paez-Espino D."/>
            <person name="Jungbluth S."/>
            <person name="Walsh D.A."/>
            <person name="Denef V.J."/>
            <person name="McMahon K.D."/>
            <person name="Konstantinidis K.T."/>
            <person name="Eloe-Fadrosh E.A."/>
            <person name="Kyrpides N.C."/>
            <person name="Woyke T."/>
        </authorList>
    </citation>
    <scope>NUCLEOTIDE SEQUENCE</scope>
    <source>
        <strain evidence="1">GVMAG-M-3300018080-19</strain>
    </source>
</reference>